<feature type="signal peptide" evidence="1">
    <location>
        <begin position="1"/>
        <end position="29"/>
    </location>
</feature>
<evidence type="ECO:0008006" key="4">
    <source>
        <dbReference type="Google" id="ProtNLM"/>
    </source>
</evidence>
<evidence type="ECO:0000313" key="3">
    <source>
        <dbReference type="Proteomes" id="UP000243793"/>
    </source>
</evidence>
<evidence type="ECO:0000256" key="1">
    <source>
        <dbReference type="SAM" id="SignalP"/>
    </source>
</evidence>
<dbReference type="AlphaFoldDB" id="A0A1Y0CVQ9"/>
<feature type="chain" id="PRO_5012530504" description="PepSY domain-containing protein" evidence="1">
    <location>
        <begin position="30"/>
        <end position="249"/>
    </location>
</feature>
<evidence type="ECO:0000313" key="2">
    <source>
        <dbReference type="EMBL" id="ART78987.1"/>
    </source>
</evidence>
<name>A0A1Y0CVQ9_9GAMM</name>
<dbReference type="OrthoDB" id="8524455at2"/>
<dbReference type="KEGG" id="ocm:CBP12_01515"/>
<keyword evidence="3" id="KW-1185">Reference proteome</keyword>
<reference evidence="3" key="1">
    <citation type="submission" date="2017-05" db="EMBL/GenBank/DDBJ databases">
        <authorList>
            <person name="Sung H."/>
        </authorList>
    </citation>
    <scope>NUCLEOTIDE SEQUENCE [LARGE SCALE GENOMIC DNA]</scope>
    <source>
        <strain evidence="3">AMac2203</strain>
    </source>
</reference>
<dbReference type="EMBL" id="CP021376">
    <property type="protein sequence ID" value="ART78987.1"/>
    <property type="molecule type" value="Genomic_DNA"/>
</dbReference>
<organism evidence="2 3">
    <name type="scientific">Oceanisphaera avium</name>
    <dbReference type="NCBI Taxonomy" id="1903694"/>
    <lineage>
        <taxon>Bacteria</taxon>
        <taxon>Pseudomonadati</taxon>
        <taxon>Pseudomonadota</taxon>
        <taxon>Gammaproteobacteria</taxon>
        <taxon>Aeromonadales</taxon>
        <taxon>Aeromonadaceae</taxon>
        <taxon>Oceanisphaera</taxon>
    </lineage>
</organism>
<protein>
    <recommendedName>
        <fullName evidence="4">PepSY domain-containing protein</fullName>
    </recommendedName>
</protein>
<proteinExistence type="predicted"/>
<dbReference type="RefSeq" id="WP_086962293.1">
    <property type="nucleotide sequence ID" value="NZ_CP021376.1"/>
</dbReference>
<keyword evidence="1" id="KW-0732">Signal</keyword>
<sequence length="249" mass="28085">MKTVNGQKTLVLTAILAALSLSYANVSVAADADPQKHTWQDRMNLEDYEQQRMALEKSLSGAHNVNDLRSSLNDAGYKITSINQETDSDVEYEIVKGDHTFEVKAEISDGKFKEDAEVTNNIWRADSTKAALKDADYDASDVKFDKDNPGRYSDAQFADTWTQEKAALVEAMPVGKKFEDYKKILEDKGYQITSINDQDDDEIEFEIVKGDHSFEVNLERDDDSKVVDEVKVTNNIWHSEETEKALGNK</sequence>
<accession>A0A1Y0CVQ9</accession>
<gene>
    <name evidence="2" type="ORF">CBP12_01515</name>
</gene>
<dbReference type="Proteomes" id="UP000243793">
    <property type="component" value="Chromosome"/>
</dbReference>